<dbReference type="GO" id="GO:0008171">
    <property type="term" value="F:O-methyltransferase activity"/>
    <property type="evidence" value="ECO:0007669"/>
    <property type="project" value="InterPro"/>
</dbReference>
<evidence type="ECO:0000256" key="2">
    <source>
        <dbReference type="ARBA" id="ARBA00022679"/>
    </source>
</evidence>
<gene>
    <name evidence="4" type="ORF">KIH39_24385</name>
</gene>
<dbReference type="GO" id="GO:0008757">
    <property type="term" value="F:S-adenosylmethionine-dependent methyltransferase activity"/>
    <property type="evidence" value="ECO:0007669"/>
    <property type="project" value="TreeGrafter"/>
</dbReference>
<sequence length="222" mass="24509">MTSEVWTSVDRYLCDTLLGKDSQMEEVLARSANAGLPPISVTPNQGKMLNLFLRMLNARRVLEIGTLGGYSAVWMARALPEYGKLITLEADPHHAAVARENFQLVGFSDRIELREGIAETSLAEIYEEDPTPFDLIFIDADKPSNPAYFKWALKLSHPGTLIIVDNVVRAGEVIDPVSSDPSVQGVRALNELIRQEKRVSATAMQTVGEKGYDGFALIFVND</sequence>
<organism evidence="4 5">
    <name type="scientific">Telmatocola sphagniphila</name>
    <dbReference type="NCBI Taxonomy" id="1123043"/>
    <lineage>
        <taxon>Bacteria</taxon>
        <taxon>Pseudomonadati</taxon>
        <taxon>Planctomycetota</taxon>
        <taxon>Planctomycetia</taxon>
        <taxon>Gemmatales</taxon>
        <taxon>Gemmataceae</taxon>
    </lineage>
</organism>
<keyword evidence="3" id="KW-0949">S-adenosyl-L-methionine</keyword>
<dbReference type="EMBL" id="CP074694">
    <property type="protein sequence ID" value="QVL31937.1"/>
    <property type="molecule type" value="Genomic_DNA"/>
</dbReference>
<protein>
    <submittedName>
        <fullName evidence="4">O-methyltransferase</fullName>
    </submittedName>
</protein>
<dbReference type="InterPro" id="IPR029063">
    <property type="entry name" value="SAM-dependent_MTases_sf"/>
</dbReference>
<keyword evidence="5" id="KW-1185">Reference proteome</keyword>
<dbReference type="Proteomes" id="UP000676194">
    <property type="component" value="Chromosome"/>
</dbReference>
<dbReference type="GO" id="GO:0032259">
    <property type="term" value="P:methylation"/>
    <property type="evidence" value="ECO:0007669"/>
    <property type="project" value="UniProtKB-KW"/>
</dbReference>
<dbReference type="Gene3D" id="3.40.50.150">
    <property type="entry name" value="Vaccinia Virus protein VP39"/>
    <property type="match status" value="1"/>
</dbReference>
<evidence type="ECO:0000313" key="4">
    <source>
        <dbReference type="EMBL" id="QVL31937.1"/>
    </source>
</evidence>
<dbReference type="SUPFAM" id="SSF53335">
    <property type="entry name" value="S-adenosyl-L-methionine-dependent methyltransferases"/>
    <property type="match status" value="1"/>
</dbReference>
<dbReference type="AlphaFoldDB" id="A0A8E6B5W8"/>
<keyword evidence="1" id="KW-0489">Methyltransferase</keyword>
<reference evidence="4" key="1">
    <citation type="submission" date="2021-05" db="EMBL/GenBank/DDBJ databases">
        <title>Complete genome sequence of the cellulolytic planctomycete Telmatocola sphagniphila SP2T and characterization of the first cellulase from planctomycetes.</title>
        <authorList>
            <person name="Rakitin A.L."/>
            <person name="Beletsky A.V."/>
            <person name="Naumoff D.G."/>
            <person name="Kulichevskaya I.S."/>
            <person name="Mardanov A.V."/>
            <person name="Ravin N.V."/>
            <person name="Dedysh S.N."/>
        </authorList>
    </citation>
    <scope>NUCLEOTIDE SEQUENCE</scope>
    <source>
        <strain evidence="4">SP2T</strain>
    </source>
</reference>
<dbReference type="CDD" id="cd02440">
    <property type="entry name" value="AdoMet_MTases"/>
    <property type="match status" value="1"/>
</dbReference>
<dbReference type="RefSeq" id="WP_213496421.1">
    <property type="nucleotide sequence ID" value="NZ_CP074694.1"/>
</dbReference>
<dbReference type="InterPro" id="IPR050362">
    <property type="entry name" value="Cation-dep_OMT"/>
</dbReference>
<evidence type="ECO:0000256" key="1">
    <source>
        <dbReference type="ARBA" id="ARBA00022603"/>
    </source>
</evidence>
<name>A0A8E6B5W8_9BACT</name>
<dbReference type="PANTHER" id="PTHR10509:SF14">
    <property type="entry name" value="CAFFEOYL-COA O-METHYLTRANSFERASE 3-RELATED"/>
    <property type="match status" value="1"/>
</dbReference>
<dbReference type="PROSITE" id="PS51682">
    <property type="entry name" value="SAM_OMT_I"/>
    <property type="match status" value="1"/>
</dbReference>
<dbReference type="KEGG" id="tsph:KIH39_24385"/>
<accession>A0A8E6B5W8</accession>
<dbReference type="InterPro" id="IPR002935">
    <property type="entry name" value="SAM_O-MeTrfase"/>
</dbReference>
<dbReference type="PANTHER" id="PTHR10509">
    <property type="entry name" value="O-METHYLTRANSFERASE-RELATED"/>
    <property type="match status" value="1"/>
</dbReference>
<dbReference type="Pfam" id="PF01596">
    <property type="entry name" value="Methyltransf_3"/>
    <property type="match status" value="1"/>
</dbReference>
<proteinExistence type="predicted"/>
<evidence type="ECO:0000313" key="5">
    <source>
        <dbReference type="Proteomes" id="UP000676194"/>
    </source>
</evidence>
<keyword evidence="2" id="KW-0808">Transferase</keyword>
<evidence type="ECO:0000256" key="3">
    <source>
        <dbReference type="ARBA" id="ARBA00022691"/>
    </source>
</evidence>